<feature type="chain" id="PRO_5034093893" description="PEP-CTERM protein-sorting domain-containing protein" evidence="1">
    <location>
        <begin position="27"/>
        <end position="271"/>
    </location>
</feature>
<dbReference type="InterPro" id="IPR009003">
    <property type="entry name" value="Peptidase_S1_PA"/>
</dbReference>
<gene>
    <name evidence="2" type="ORF">K0B96_13365</name>
</gene>
<protein>
    <recommendedName>
        <fullName evidence="4">PEP-CTERM protein-sorting domain-containing protein</fullName>
    </recommendedName>
</protein>
<dbReference type="RefSeq" id="WP_220161387.1">
    <property type="nucleotide sequence ID" value="NZ_CP080507.1"/>
</dbReference>
<evidence type="ECO:0000256" key="1">
    <source>
        <dbReference type="SAM" id="SignalP"/>
    </source>
</evidence>
<accession>A0A8F9TU14</accession>
<evidence type="ECO:0000313" key="3">
    <source>
        <dbReference type="Proteomes" id="UP000825051"/>
    </source>
</evidence>
<dbReference type="EMBL" id="CP080507">
    <property type="protein sequence ID" value="QYM78283.1"/>
    <property type="molecule type" value="Genomic_DNA"/>
</dbReference>
<keyword evidence="3" id="KW-1185">Reference proteome</keyword>
<dbReference type="Proteomes" id="UP000825051">
    <property type="component" value="Chromosome"/>
</dbReference>
<proteinExistence type="predicted"/>
<dbReference type="AlphaFoldDB" id="A0A8F9TU14"/>
<keyword evidence="1" id="KW-0732">Signal</keyword>
<evidence type="ECO:0000313" key="2">
    <source>
        <dbReference type="EMBL" id="QYM78283.1"/>
    </source>
</evidence>
<organism evidence="2 3">
    <name type="scientific">Horticoccus luteus</name>
    <dbReference type="NCBI Taxonomy" id="2862869"/>
    <lineage>
        <taxon>Bacteria</taxon>
        <taxon>Pseudomonadati</taxon>
        <taxon>Verrucomicrobiota</taxon>
        <taxon>Opitutia</taxon>
        <taxon>Opitutales</taxon>
        <taxon>Opitutaceae</taxon>
        <taxon>Horticoccus</taxon>
    </lineage>
</organism>
<reference evidence="2" key="1">
    <citation type="submission" date="2021-08" db="EMBL/GenBank/DDBJ databases">
        <title>Genome of a novel bacterium of the phylum Verrucomicrobia, Oleiharenicola sp. KSB-15.</title>
        <authorList>
            <person name="Chung J.-H."/>
            <person name="Ahn J.-H."/>
            <person name="Yoon Y."/>
            <person name="Kim D.-Y."/>
            <person name="An S.-H."/>
            <person name="Park I."/>
            <person name="Yeon J."/>
        </authorList>
    </citation>
    <scope>NUCLEOTIDE SEQUENCE</scope>
    <source>
        <strain evidence="2">KSB-15</strain>
    </source>
</reference>
<sequence length="271" mass="27688">MKNARFPVRVLLLVVAALLPLPAAQALIIYGGSAGHITDPGYGLPWANVGDTGIYLGAFDTGNWVITANHVGSAGIVLNGTAYASVAGSAQRIGTSDLLLYRLDVSSAGAPDLPTLTFSASTPSIGQPIVMIGDGGGTKAWATNTVEQYAFYNLVADGPTTLGLITTASEVAGEGQGQSGDSGGAIFYQTGPSSWLLCGVLSAIGTDNGTSFTASAAVGYYYNDIANLVGTPIPEPTTCALLLGALSLAAALRHRHHSAKRARRHPERSSA</sequence>
<dbReference type="KEGG" id="ole:K0B96_13365"/>
<dbReference type="SUPFAM" id="SSF50494">
    <property type="entry name" value="Trypsin-like serine proteases"/>
    <property type="match status" value="1"/>
</dbReference>
<evidence type="ECO:0008006" key="4">
    <source>
        <dbReference type="Google" id="ProtNLM"/>
    </source>
</evidence>
<name>A0A8F9TU14_9BACT</name>
<feature type="signal peptide" evidence="1">
    <location>
        <begin position="1"/>
        <end position="26"/>
    </location>
</feature>